<dbReference type="GO" id="GO:0005737">
    <property type="term" value="C:cytoplasm"/>
    <property type="evidence" value="ECO:0007669"/>
    <property type="project" value="TreeGrafter"/>
</dbReference>
<feature type="chain" id="PRO_5013433491" evidence="2">
    <location>
        <begin position="21"/>
        <end position="216"/>
    </location>
</feature>
<sequence>MSTPLILWCLLIITIKLTEGQHPVPGRCPKVEPFKYIDVQRYGGLWYEVERFFFLPEVTGSCITVNYDPQKDGSLATTIRLKESVTGKKLAFPGNTIFLDSTLNKNFTIGNMQLTLELFNPILPQPKFQYTYSYKLADTDYDNYIIKFGCVSLLAVHFESVWILSRYPSYPARVERLVHNSLDRLGIDRSLLVRSKCDEIQETPKVFFPTEYHHHH</sequence>
<dbReference type="Gene3D" id="2.40.128.20">
    <property type="match status" value="1"/>
</dbReference>
<evidence type="ECO:0000256" key="1">
    <source>
        <dbReference type="ARBA" id="ARBA00006889"/>
    </source>
</evidence>
<keyword evidence="4" id="KW-0449">Lipoprotein</keyword>
<dbReference type="InterPro" id="IPR000566">
    <property type="entry name" value="Lipocln_cytosolic_FA-bd_dom"/>
</dbReference>
<feature type="domain" description="Lipocalin/cytosolic fatty-acid binding" evidence="3">
    <location>
        <begin position="37"/>
        <end position="194"/>
    </location>
</feature>
<dbReference type="OrthoDB" id="565904at2759"/>
<dbReference type="GO" id="GO:0000302">
    <property type="term" value="P:response to reactive oxygen species"/>
    <property type="evidence" value="ECO:0007669"/>
    <property type="project" value="TreeGrafter"/>
</dbReference>
<dbReference type="PIRSF" id="PIRSF036893">
    <property type="entry name" value="Lipocalin_ApoD"/>
    <property type="match status" value="1"/>
</dbReference>
<evidence type="ECO:0000313" key="5">
    <source>
        <dbReference type="Proteomes" id="UP000198287"/>
    </source>
</evidence>
<dbReference type="OMA" id="WTIEYSC"/>
<evidence type="ECO:0000256" key="2">
    <source>
        <dbReference type="PIRNR" id="PIRNR036893"/>
    </source>
</evidence>
<dbReference type="PANTHER" id="PTHR10612">
    <property type="entry name" value="APOLIPOPROTEIN D"/>
    <property type="match status" value="1"/>
</dbReference>
<dbReference type="SUPFAM" id="SSF50814">
    <property type="entry name" value="Lipocalins"/>
    <property type="match status" value="1"/>
</dbReference>
<dbReference type="Proteomes" id="UP000198287">
    <property type="component" value="Unassembled WGS sequence"/>
</dbReference>
<accession>A0A226D4V3</accession>
<dbReference type="AlphaFoldDB" id="A0A226D4V3"/>
<dbReference type="InterPro" id="IPR012674">
    <property type="entry name" value="Calycin"/>
</dbReference>
<evidence type="ECO:0000313" key="4">
    <source>
        <dbReference type="EMBL" id="OXA39767.1"/>
    </source>
</evidence>
<proteinExistence type="inferred from homology"/>
<dbReference type="EMBL" id="LNIX01000037">
    <property type="protein sequence ID" value="OXA39767.1"/>
    <property type="molecule type" value="Genomic_DNA"/>
</dbReference>
<feature type="signal peptide" evidence="2">
    <location>
        <begin position="1"/>
        <end position="20"/>
    </location>
</feature>
<keyword evidence="2" id="KW-0732">Signal</keyword>
<dbReference type="Pfam" id="PF08212">
    <property type="entry name" value="Lipocalin_2"/>
    <property type="match status" value="1"/>
</dbReference>
<gene>
    <name evidence="4" type="ORF">Fcan01_25418</name>
</gene>
<comment type="similarity">
    <text evidence="1 2">Belongs to the calycin superfamily. Lipocalin family.</text>
</comment>
<keyword evidence="5" id="KW-1185">Reference proteome</keyword>
<protein>
    <submittedName>
        <fullName evidence="4">Apolipoprotein D</fullName>
    </submittedName>
</protein>
<evidence type="ECO:0000259" key="3">
    <source>
        <dbReference type="Pfam" id="PF08212"/>
    </source>
</evidence>
<dbReference type="PANTHER" id="PTHR10612:SF34">
    <property type="entry name" value="APOLIPOPROTEIN D"/>
    <property type="match status" value="1"/>
</dbReference>
<dbReference type="GO" id="GO:0006629">
    <property type="term" value="P:lipid metabolic process"/>
    <property type="evidence" value="ECO:0007669"/>
    <property type="project" value="TreeGrafter"/>
</dbReference>
<reference evidence="4 5" key="1">
    <citation type="submission" date="2015-12" db="EMBL/GenBank/DDBJ databases">
        <title>The genome of Folsomia candida.</title>
        <authorList>
            <person name="Faddeeva A."/>
            <person name="Derks M.F."/>
            <person name="Anvar Y."/>
            <person name="Smit S."/>
            <person name="Van Straalen N."/>
            <person name="Roelofs D."/>
        </authorList>
    </citation>
    <scope>NUCLEOTIDE SEQUENCE [LARGE SCALE GENOMIC DNA]</scope>
    <source>
        <strain evidence="4 5">VU population</strain>
        <tissue evidence="4">Whole body</tissue>
    </source>
</reference>
<comment type="caution">
    <text evidence="4">The sequence shown here is derived from an EMBL/GenBank/DDBJ whole genome shotgun (WGS) entry which is preliminary data.</text>
</comment>
<dbReference type="InterPro" id="IPR022271">
    <property type="entry name" value="Lipocalin_ApoD"/>
</dbReference>
<organism evidence="4 5">
    <name type="scientific">Folsomia candida</name>
    <name type="common">Springtail</name>
    <dbReference type="NCBI Taxonomy" id="158441"/>
    <lineage>
        <taxon>Eukaryota</taxon>
        <taxon>Metazoa</taxon>
        <taxon>Ecdysozoa</taxon>
        <taxon>Arthropoda</taxon>
        <taxon>Hexapoda</taxon>
        <taxon>Collembola</taxon>
        <taxon>Entomobryomorpha</taxon>
        <taxon>Isotomoidea</taxon>
        <taxon>Isotomidae</taxon>
        <taxon>Proisotominae</taxon>
        <taxon>Folsomia</taxon>
    </lineage>
</organism>
<name>A0A226D4V3_FOLCA</name>